<keyword evidence="1" id="KW-0812">Transmembrane</keyword>
<name>A0A8J2U0Y7_9MICO</name>
<reference evidence="2" key="2">
    <citation type="submission" date="2020-09" db="EMBL/GenBank/DDBJ databases">
        <authorList>
            <person name="Sun Q."/>
            <person name="Zhou Y."/>
        </authorList>
    </citation>
    <scope>NUCLEOTIDE SEQUENCE</scope>
    <source>
        <strain evidence="2">CGMCC 1.12785</strain>
    </source>
</reference>
<evidence type="ECO:0000313" key="3">
    <source>
        <dbReference type="Proteomes" id="UP000616114"/>
    </source>
</evidence>
<protein>
    <submittedName>
        <fullName evidence="2">Uncharacterized protein</fullName>
    </submittedName>
</protein>
<gene>
    <name evidence="2" type="ORF">GCM10011333_32260</name>
</gene>
<keyword evidence="3" id="KW-1185">Reference proteome</keyword>
<accession>A0A8J2U0Y7</accession>
<organism evidence="2 3">
    <name type="scientific">Sediminivirga luteola</name>
    <dbReference type="NCBI Taxonomy" id="1774748"/>
    <lineage>
        <taxon>Bacteria</taxon>
        <taxon>Bacillati</taxon>
        <taxon>Actinomycetota</taxon>
        <taxon>Actinomycetes</taxon>
        <taxon>Micrococcales</taxon>
        <taxon>Brevibacteriaceae</taxon>
        <taxon>Sediminivirga</taxon>
    </lineage>
</organism>
<evidence type="ECO:0000256" key="1">
    <source>
        <dbReference type="SAM" id="Phobius"/>
    </source>
</evidence>
<sequence length="49" mass="5538">MFGLPLSTTLIMSGVIAFWVIYTAVFYFTTSHWAAEDAPEEPRGGEDRR</sequence>
<dbReference type="RefSeq" id="WP_188551929.1">
    <property type="nucleotide sequence ID" value="NZ_BMFY01000019.1"/>
</dbReference>
<feature type="transmembrane region" description="Helical" evidence="1">
    <location>
        <begin position="6"/>
        <end position="28"/>
    </location>
</feature>
<evidence type="ECO:0000313" key="2">
    <source>
        <dbReference type="EMBL" id="GGA26991.1"/>
    </source>
</evidence>
<proteinExistence type="predicted"/>
<keyword evidence="1" id="KW-0472">Membrane</keyword>
<reference evidence="2" key="1">
    <citation type="journal article" date="2014" name="Int. J. Syst. Evol. Microbiol.">
        <title>Complete genome sequence of Corynebacterium casei LMG S-19264T (=DSM 44701T), isolated from a smear-ripened cheese.</title>
        <authorList>
            <consortium name="US DOE Joint Genome Institute (JGI-PGF)"/>
            <person name="Walter F."/>
            <person name="Albersmeier A."/>
            <person name="Kalinowski J."/>
            <person name="Ruckert C."/>
        </authorList>
    </citation>
    <scope>NUCLEOTIDE SEQUENCE</scope>
    <source>
        <strain evidence="2">CGMCC 1.12785</strain>
    </source>
</reference>
<dbReference type="AlphaFoldDB" id="A0A8J2U0Y7"/>
<dbReference type="EMBL" id="BMFY01000019">
    <property type="protein sequence ID" value="GGA26991.1"/>
    <property type="molecule type" value="Genomic_DNA"/>
</dbReference>
<keyword evidence="1" id="KW-1133">Transmembrane helix</keyword>
<comment type="caution">
    <text evidence="2">The sequence shown here is derived from an EMBL/GenBank/DDBJ whole genome shotgun (WGS) entry which is preliminary data.</text>
</comment>
<dbReference type="Proteomes" id="UP000616114">
    <property type="component" value="Unassembled WGS sequence"/>
</dbReference>